<name>A0A1X0NMR5_9TRYP</name>
<dbReference type="AlphaFoldDB" id="A0A1X0NMR5"/>
<dbReference type="PROSITE" id="PS00107">
    <property type="entry name" value="PROTEIN_KINASE_ATP"/>
    <property type="match status" value="1"/>
</dbReference>
<dbReference type="RefSeq" id="XP_028880081.1">
    <property type="nucleotide sequence ID" value="XM_029028682.1"/>
</dbReference>
<dbReference type="InterPro" id="IPR008271">
    <property type="entry name" value="Ser/Thr_kinase_AS"/>
</dbReference>
<evidence type="ECO:0000256" key="3">
    <source>
        <dbReference type="ARBA" id="ARBA00022741"/>
    </source>
</evidence>
<sequence>MTSTTTQSAAPLTKPYLTPASNMNDNVYYHYTSGGTKKPAAAAADAVSTSFIQKQQQQAYTCRPRMEEQQIPRRSGSKRDHDTAISTDVGRTQPPKPPIAGTNQVATDSGAVKAVDNTEKTAAPVRQKPKLTYILPNQSREEGHFYVVLGEDIDVSTQRFKILSLLGEGTFGKVVEAWDRKRKEYCAVKIVRNVPKYTRDAKIEIQFMEKVRQADAADRFPLMKIQRYFQNETGHMCIVMPKYGPCLLDWIMKHGAFSHRHLAQIIFQAGTALDYFHTELRLMHTDLKPENMLLETGDAAVDPVTRKTTPPDPCRIRICDLGGCCDERHSRTAIVSTRHYRSPEVVLGLGWMYSTDMWSMGCIIYELHTGKLLYDTHDNLEHLHLMEKTLGRLPSEWAGRCGTEEARMLYNSAGQLRPCTDPKHLARIARARAVRDIIGEPLLCDLIYGLLHYDRQKRLTARQMTVHPYVLKYYPEARQHPNYPDNRPNLRPTPLM</sequence>
<dbReference type="GO" id="GO:0005634">
    <property type="term" value="C:nucleus"/>
    <property type="evidence" value="ECO:0007669"/>
    <property type="project" value="TreeGrafter"/>
</dbReference>
<accession>A0A1X0NMR5</accession>
<dbReference type="OrthoDB" id="5979581at2759"/>
<comment type="similarity">
    <text evidence="7">Belongs to the protein kinase superfamily.</text>
</comment>
<keyword evidence="3 6" id="KW-0547">Nucleotide-binding</keyword>
<comment type="caution">
    <text evidence="10">The sequence shown here is derived from an EMBL/GenBank/DDBJ whole genome shotgun (WGS) entry which is preliminary data.</text>
</comment>
<keyword evidence="11" id="KW-1185">Reference proteome</keyword>
<dbReference type="Proteomes" id="UP000192257">
    <property type="component" value="Unassembled WGS sequence"/>
</dbReference>
<keyword evidence="4 10" id="KW-0418">Kinase</keyword>
<feature type="domain" description="Protein kinase" evidence="9">
    <location>
        <begin position="160"/>
        <end position="470"/>
    </location>
</feature>
<dbReference type="GO" id="GO:0005524">
    <property type="term" value="F:ATP binding"/>
    <property type="evidence" value="ECO:0007669"/>
    <property type="project" value="UniProtKB-UniRule"/>
</dbReference>
<dbReference type="InterPro" id="IPR011009">
    <property type="entry name" value="Kinase-like_dom_sf"/>
</dbReference>
<evidence type="ECO:0000313" key="11">
    <source>
        <dbReference type="Proteomes" id="UP000192257"/>
    </source>
</evidence>
<evidence type="ECO:0000256" key="6">
    <source>
        <dbReference type="PROSITE-ProRule" id="PRU10141"/>
    </source>
</evidence>
<protein>
    <submittedName>
        <fullName evidence="10">Protein kinase</fullName>
    </submittedName>
</protein>
<evidence type="ECO:0000256" key="5">
    <source>
        <dbReference type="ARBA" id="ARBA00022840"/>
    </source>
</evidence>
<dbReference type="GO" id="GO:0004674">
    <property type="term" value="F:protein serine/threonine kinase activity"/>
    <property type="evidence" value="ECO:0007669"/>
    <property type="project" value="UniProtKB-KW"/>
</dbReference>
<evidence type="ECO:0000256" key="7">
    <source>
        <dbReference type="RuleBase" id="RU000304"/>
    </source>
</evidence>
<keyword evidence="5 6" id="KW-0067">ATP-binding</keyword>
<gene>
    <name evidence="10" type="ORF">TM35_000312010</name>
</gene>
<feature type="compositionally biased region" description="Basic and acidic residues" evidence="8">
    <location>
        <begin position="64"/>
        <end position="83"/>
    </location>
</feature>
<evidence type="ECO:0000256" key="4">
    <source>
        <dbReference type="ARBA" id="ARBA00022777"/>
    </source>
</evidence>
<dbReference type="PANTHER" id="PTHR45646">
    <property type="entry name" value="SERINE/THREONINE-PROTEIN KINASE DOA-RELATED"/>
    <property type="match status" value="1"/>
</dbReference>
<dbReference type="GeneID" id="39988462"/>
<feature type="region of interest" description="Disordered" evidence="8">
    <location>
        <begin position="1"/>
        <end position="23"/>
    </location>
</feature>
<dbReference type="VEuPathDB" id="TriTrypDB:TM35_000312010"/>
<reference evidence="10 11" key="1">
    <citation type="submission" date="2017-03" db="EMBL/GenBank/DDBJ databases">
        <title>An alternative strategy for trypanosome survival in the mammalian bloodstream revealed through genome and transcriptome analysis of the ubiquitous bovine parasite Trypanosoma (Megatrypanum) theileri.</title>
        <authorList>
            <person name="Kelly S."/>
            <person name="Ivens A."/>
            <person name="Mott A."/>
            <person name="O'Neill E."/>
            <person name="Emms D."/>
            <person name="Macleod O."/>
            <person name="Voorheis P."/>
            <person name="Matthews J."/>
            <person name="Matthews K."/>
            <person name="Carrington M."/>
        </authorList>
    </citation>
    <scope>NUCLEOTIDE SEQUENCE [LARGE SCALE GENOMIC DNA]</scope>
    <source>
        <strain evidence="10">Edinburgh</strain>
    </source>
</reference>
<dbReference type="PANTHER" id="PTHR45646:SF20">
    <property type="entry name" value="KINASE, PUTATIVE-RELATED"/>
    <property type="match status" value="1"/>
</dbReference>
<dbReference type="SMART" id="SM00220">
    <property type="entry name" value="S_TKc"/>
    <property type="match status" value="1"/>
</dbReference>
<dbReference type="CDD" id="cd14134">
    <property type="entry name" value="PKc_CLK"/>
    <property type="match status" value="1"/>
</dbReference>
<feature type="binding site" evidence="6">
    <location>
        <position position="189"/>
    </location>
    <ligand>
        <name>ATP</name>
        <dbReference type="ChEBI" id="CHEBI:30616"/>
    </ligand>
</feature>
<feature type="region of interest" description="Disordered" evidence="8">
    <location>
        <begin position="59"/>
        <end position="104"/>
    </location>
</feature>
<dbReference type="InterPro" id="IPR051175">
    <property type="entry name" value="CLK_kinases"/>
</dbReference>
<evidence type="ECO:0000313" key="10">
    <source>
        <dbReference type="EMBL" id="ORC86015.1"/>
    </source>
</evidence>
<dbReference type="EMBL" id="NBCO01000031">
    <property type="protein sequence ID" value="ORC86015.1"/>
    <property type="molecule type" value="Genomic_DNA"/>
</dbReference>
<dbReference type="Pfam" id="PF00069">
    <property type="entry name" value="Pkinase"/>
    <property type="match status" value="1"/>
</dbReference>
<dbReference type="PROSITE" id="PS50011">
    <property type="entry name" value="PROTEIN_KINASE_DOM"/>
    <property type="match status" value="1"/>
</dbReference>
<evidence type="ECO:0000256" key="1">
    <source>
        <dbReference type="ARBA" id="ARBA00022527"/>
    </source>
</evidence>
<keyword evidence="2" id="KW-0808">Transferase</keyword>
<keyword evidence="1 7" id="KW-0723">Serine/threonine-protein kinase</keyword>
<feature type="compositionally biased region" description="Polar residues" evidence="8">
    <location>
        <begin position="1"/>
        <end position="10"/>
    </location>
</feature>
<evidence type="ECO:0000256" key="8">
    <source>
        <dbReference type="SAM" id="MobiDB-lite"/>
    </source>
</evidence>
<organism evidence="10 11">
    <name type="scientific">Trypanosoma theileri</name>
    <dbReference type="NCBI Taxonomy" id="67003"/>
    <lineage>
        <taxon>Eukaryota</taxon>
        <taxon>Discoba</taxon>
        <taxon>Euglenozoa</taxon>
        <taxon>Kinetoplastea</taxon>
        <taxon>Metakinetoplastina</taxon>
        <taxon>Trypanosomatida</taxon>
        <taxon>Trypanosomatidae</taxon>
        <taxon>Trypanosoma</taxon>
    </lineage>
</organism>
<dbReference type="InterPro" id="IPR000719">
    <property type="entry name" value="Prot_kinase_dom"/>
</dbReference>
<proteinExistence type="inferred from homology"/>
<dbReference type="Gene3D" id="1.10.510.10">
    <property type="entry name" value="Transferase(Phosphotransferase) domain 1"/>
    <property type="match status" value="1"/>
</dbReference>
<dbReference type="Gene3D" id="3.30.200.20">
    <property type="entry name" value="Phosphorylase Kinase, domain 1"/>
    <property type="match status" value="1"/>
</dbReference>
<evidence type="ECO:0000256" key="2">
    <source>
        <dbReference type="ARBA" id="ARBA00022679"/>
    </source>
</evidence>
<dbReference type="InterPro" id="IPR017441">
    <property type="entry name" value="Protein_kinase_ATP_BS"/>
</dbReference>
<dbReference type="PROSITE" id="PS00108">
    <property type="entry name" value="PROTEIN_KINASE_ST"/>
    <property type="match status" value="1"/>
</dbReference>
<evidence type="ECO:0000259" key="9">
    <source>
        <dbReference type="PROSITE" id="PS50011"/>
    </source>
</evidence>
<dbReference type="SUPFAM" id="SSF56112">
    <property type="entry name" value="Protein kinase-like (PK-like)"/>
    <property type="match status" value="1"/>
</dbReference>